<dbReference type="Proteomes" id="UP001234178">
    <property type="component" value="Unassembled WGS sequence"/>
</dbReference>
<dbReference type="CDD" id="cd05835">
    <property type="entry name" value="PWWP_DNMT3"/>
    <property type="match status" value="1"/>
</dbReference>
<evidence type="ECO:0000256" key="5">
    <source>
        <dbReference type="ARBA" id="ARBA00023242"/>
    </source>
</evidence>
<keyword evidence="10" id="KW-1185">Reference proteome</keyword>
<feature type="domain" description="PHD-type" evidence="8">
    <location>
        <begin position="223"/>
        <end position="360"/>
    </location>
</feature>
<keyword evidence="5" id="KW-0539">Nucleus</keyword>
<dbReference type="InterPro" id="IPR013083">
    <property type="entry name" value="Znf_RING/FYVE/PHD"/>
</dbReference>
<dbReference type="PROSITE" id="PS51533">
    <property type="entry name" value="ADD"/>
    <property type="match status" value="1"/>
</dbReference>
<dbReference type="PANTHER" id="PTHR15999:SF2">
    <property type="entry name" value="ZINC FINGER CW-TYPE PWWP DOMAIN PROTEIN 1"/>
    <property type="match status" value="1"/>
</dbReference>
<dbReference type="Pfam" id="PF17980">
    <property type="entry name" value="ADD_DNMT3"/>
    <property type="match status" value="1"/>
</dbReference>
<comment type="caution">
    <text evidence="9">The sequence shown here is derived from an EMBL/GenBank/DDBJ whole genome shotgun (WGS) entry which is preliminary data.</text>
</comment>
<dbReference type="PROSITE" id="PS50812">
    <property type="entry name" value="PWWP"/>
    <property type="match status" value="1"/>
</dbReference>
<dbReference type="SUPFAM" id="SSF57903">
    <property type="entry name" value="FYVE/PHD zinc finger"/>
    <property type="match status" value="1"/>
</dbReference>
<reference evidence="9 10" key="1">
    <citation type="journal article" date="2023" name="Nucleic Acids Res.">
        <title>The hologenome of Daphnia magna reveals possible DNA methylation and microbiome-mediated evolution of the host genome.</title>
        <authorList>
            <person name="Chaturvedi A."/>
            <person name="Li X."/>
            <person name="Dhandapani V."/>
            <person name="Marshall H."/>
            <person name="Kissane S."/>
            <person name="Cuenca-Cambronero M."/>
            <person name="Asole G."/>
            <person name="Calvet F."/>
            <person name="Ruiz-Romero M."/>
            <person name="Marangio P."/>
            <person name="Guigo R."/>
            <person name="Rago D."/>
            <person name="Mirbahai L."/>
            <person name="Eastwood N."/>
            <person name="Colbourne J.K."/>
            <person name="Zhou J."/>
            <person name="Mallon E."/>
            <person name="Orsini L."/>
        </authorList>
    </citation>
    <scope>NUCLEOTIDE SEQUENCE [LARGE SCALE GENOMIC DNA]</scope>
    <source>
        <strain evidence="9">LRV0_1</strain>
    </source>
</reference>
<evidence type="ECO:0000313" key="9">
    <source>
        <dbReference type="EMBL" id="KAK4006027.1"/>
    </source>
</evidence>
<comment type="subcellular location">
    <subcellularLocation>
        <location evidence="1">Nucleus</location>
    </subcellularLocation>
</comment>
<dbReference type="PANTHER" id="PTHR15999">
    <property type="entry name" value="ZINC FINGER CW-TYPE PWWP DOMAIN PROTEIN 1"/>
    <property type="match status" value="1"/>
</dbReference>
<keyword evidence="2" id="KW-0479">Metal-binding</keyword>
<evidence type="ECO:0000256" key="4">
    <source>
        <dbReference type="ARBA" id="ARBA00022833"/>
    </source>
</evidence>
<dbReference type="InterPro" id="IPR011011">
    <property type="entry name" value="Znf_FYVE_PHD"/>
</dbReference>
<gene>
    <name evidence="9" type="ORF">OUZ56_011158</name>
</gene>
<dbReference type="Pfam" id="PF21255">
    <property type="entry name" value="DNMT3_ADD_GATA1-like"/>
    <property type="match status" value="1"/>
</dbReference>
<dbReference type="SMART" id="SM00293">
    <property type="entry name" value="PWWP"/>
    <property type="match status" value="1"/>
</dbReference>
<dbReference type="InterPro" id="IPR000313">
    <property type="entry name" value="PWWP_dom"/>
</dbReference>
<dbReference type="InterPro" id="IPR049554">
    <property type="entry name" value="DNMT3_ADD_PHD"/>
</dbReference>
<dbReference type="InterPro" id="IPR025766">
    <property type="entry name" value="ADD"/>
</dbReference>
<dbReference type="EMBL" id="JAOYFB010000002">
    <property type="protein sequence ID" value="KAK4006027.1"/>
    <property type="molecule type" value="Genomic_DNA"/>
</dbReference>
<evidence type="ECO:0000313" key="10">
    <source>
        <dbReference type="Proteomes" id="UP001234178"/>
    </source>
</evidence>
<evidence type="ECO:0000259" key="7">
    <source>
        <dbReference type="PROSITE" id="PS50812"/>
    </source>
</evidence>
<evidence type="ECO:0000259" key="8">
    <source>
        <dbReference type="PROSITE" id="PS51533"/>
    </source>
</evidence>
<sequence length="727" mass="83460">MANKTSRSESKATENGVEPKKTLASRKFIRLGTMVWAKLDGWPWWPGIVVTHNDCGLPPPRKPTNYWVYWFGGHQTVSEMPAEKLSGFLDDHFIRLLNQAHNNLYEKGVLEALRMLAHSKNQPRLVKPTAGKLKSWAIKIFSSVKGNTNRDVVLDDFPEWLVRCISRIKDTNDKLKRISNEKKESRLSAFQGGQKKKEKKKNNAEDDDVTYGPRDCDIAVVDRIKAGTLDMDYFCLGCHVEIMGPCTEHPLFLGSLCNQECKNELLGTSYSVGEDDIHVGCAICGSTGDCLVCENGSCSRVYCSYCVELLVGEGSMSAIMQKTPWFCFLCAHFATESHGLLQPRSDWALKLRNFLHQEFPLQLNRHLSKNGQPSLRVVVLHDNLGAINYALGSLRLHLDQYMASDRWEEVYELNGVDFVVLKNANQMKDEEWAKLCPIHLLVSCLPAKKFDPQRHQPAGREVGRRQFAEGEYGEAFFDFFHIKNCIERNNQETPLLWAVENVSCYHITISRFLQMEPIIFDIRDGQGCVKHRLVWTNIPEQNFKPQLEQVINNDCPSISSLPLSREPFFIKYPWILEDIVAIAQPRPANWQEKHDRMLFQRDTRSKTKTIKRPSYLEHYSVVQLTQKSAKKRRKMDDEFHPNWRLREHGNKAEDTDDDQTDYVAALTNHATYARSLGFPEPFPEFVSHLDEAAVQERLNRSLPVSLWIHLFQPLLKLARIAEPDCKS</sequence>
<dbReference type="Gene3D" id="2.30.30.140">
    <property type="match status" value="1"/>
</dbReference>
<keyword evidence="3" id="KW-0863">Zinc-finger</keyword>
<dbReference type="CDD" id="cd11725">
    <property type="entry name" value="ADDz_Dnmt3"/>
    <property type="match status" value="1"/>
</dbReference>
<dbReference type="Gene3D" id="3.40.50.150">
    <property type="entry name" value="Vaccinia Virus protein VP39"/>
    <property type="match status" value="1"/>
</dbReference>
<dbReference type="InterPro" id="IPR042778">
    <property type="entry name" value="ZCWPW1/ZCWPW2"/>
</dbReference>
<proteinExistence type="predicted"/>
<dbReference type="Gene3D" id="3.30.40.10">
    <property type="entry name" value="Zinc/RING finger domain, C3HC4 (zinc finger)"/>
    <property type="match status" value="1"/>
</dbReference>
<evidence type="ECO:0000256" key="2">
    <source>
        <dbReference type="ARBA" id="ARBA00022723"/>
    </source>
</evidence>
<dbReference type="Pfam" id="PF00855">
    <property type="entry name" value="PWWP"/>
    <property type="match status" value="1"/>
</dbReference>
<evidence type="ECO:0000256" key="1">
    <source>
        <dbReference type="ARBA" id="ARBA00004123"/>
    </source>
</evidence>
<name>A0ABQ9YZE5_9CRUS</name>
<protein>
    <recommendedName>
        <fullName evidence="11">DNA (cytosine-5-)-methyltransferase</fullName>
    </recommendedName>
</protein>
<dbReference type="SUPFAM" id="SSF63748">
    <property type="entry name" value="Tudor/PWWP/MBT"/>
    <property type="match status" value="1"/>
</dbReference>
<organism evidence="9 10">
    <name type="scientific">Daphnia magna</name>
    <dbReference type="NCBI Taxonomy" id="35525"/>
    <lineage>
        <taxon>Eukaryota</taxon>
        <taxon>Metazoa</taxon>
        <taxon>Ecdysozoa</taxon>
        <taxon>Arthropoda</taxon>
        <taxon>Crustacea</taxon>
        <taxon>Branchiopoda</taxon>
        <taxon>Diplostraca</taxon>
        <taxon>Cladocera</taxon>
        <taxon>Anomopoda</taxon>
        <taxon>Daphniidae</taxon>
        <taxon>Daphnia</taxon>
    </lineage>
</organism>
<keyword evidence="4" id="KW-0862">Zinc</keyword>
<accession>A0ABQ9YZE5</accession>
<evidence type="ECO:0000256" key="3">
    <source>
        <dbReference type="ARBA" id="ARBA00022771"/>
    </source>
</evidence>
<evidence type="ECO:0000256" key="6">
    <source>
        <dbReference type="SAM" id="MobiDB-lite"/>
    </source>
</evidence>
<feature type="domain" description="PWWP" evidence="7">
    <location>
        <begin position="31"/>
        <end position="91"/>
    </location>
</feature>
<dbReference type="InterPro" id="IPR029063">
    <property type="entry name" value="SAM-dependent_MTases_sf"/>
</dbReference>
<dbReference type="InterPro" id="IPR040552">
    <property type="entry name" value="DNMT3_ADD_GATA1-like"/>
</dbReference>
<evidence type="ECO:0008006" key="11">
    <source>
        <dbReference type="Google" id="ProtNLM"/>
    </source>
</evidence>
<feature type="region of interest" description="Disordered" evidence="6">
    <location>
        <begin position="185"/>
        <end position="207"/>
    </location>
</feature>